<protein>
    <submittedName>
        <fullName evidence="1">Uncharacterized protein</fullName>
    </submittedName>
</protein>
<keyword evidence="2" id="KW-1185">Reference proteome</keyword>
<evidence type="ECO:0000313" key="1">
    <source>
        <dbReference type="EMBL" id="EEF35830.1"/>
    </source>
</evidence>
<dbReference type="AlphaFoldDB" id="B9SKN3"/>
<evidence type="ECO:0000313" key="2">
    <source>
        <dbReference type="Proteomes" id="UP000008311"/>
    </source>
</evidence>
<dbReference type="Proteomes" id="UP000008311">
    <property type="component" value="Unassembled WGS sequence"/>
</dbReference>
<dbReference type="EMBL" id="EQ974003">
    <property type="protein sequence ID" value="EEF35830.1"/>
    <property type="molecule type" value="Genomic_DNA"/>
</dbReference>
<gene>
    <name evidence="1" type="ORF">RCOM_0542670</name>
</gene>
<accession>B9SKN3</accession>
<sequence length="67" mass="7527">MKAGEDGAKEEARVHVLKLVEAGETLETYAKISEEGVILYTLSSKKTAQLRQEFSWRSWICQAPEGK</sequence>
<name>B9SKN3_RICCO</name>
<organism evidence="1 2">
    <name type="scientific">Ricinus communis</name>
    <name type="common">Castor bean</name>
    <dbReference type="NCBI Taxonomy" id="3988"/>
    <lineage>
        <taxon>Eukaryota</taxon>
        <taxon>Viridiplantae</taxon>
        <taxon>Streptophyta</taxon>
        <taxon>Embryophyta</taxon>
        <taxon>Tracheophyta</taxon>
        <taxon>Spermatophyta</taxon>
        <taxon>Magnoliopsida</taxon>
        <taxon>eudicotyledons</taxon>
        <taxon>Gunneridae</taxon>
        <taxon>Pentapetalae</taxon>
        <taxon>rosids</taxon>
        <taxon>fabids</taxon>
        <taxon>Malpighiales</taxon>
        <taxon>Euphorbiaceae</taxon>
        <taxon>Acalyphoideae</taxon>
        <taxon>Acalypheae</taxon>
        <taxon>Ricinus</taxon>
    </lineage>
</organism>
<proteinExistence type="predicted"/>
<reference evidence="2" key="1">
    <citation type="journal article" date="2010" name="Nat. Biotechnol.">
        <title>Draft genome sequence of the oilseed species Ricinus communis.</title>
        <authorList>
            <person name="Chan A.P."/>
            <person name="Crabtree J."/>
            <person name="Zhao Q."/>
            <person name="Lorenzi H."/>
            <person name="Orvis J."/>
            <person name="Puiu D."/>
            <person name="Melake-Berhan A."/>
            <person name="Jones K.M."/>
            <person name="Redman J."/>
            <person name="Chen G."/>
            <person name="Cahoon E.B."/>
            <person name="Gedil M."/>
            <person name="Stanke M."/>
            <person name="Haas B.J."/>
            <person name="Wortman J.R."/>
            <person name="Fraser-Liggett C.M."/>
            <person name="Ravel J."/>
            <person name="Rabinowicz P.D."/>
        </authorList>
    </citation>
    <scope>NUCLEOTIDE SEQUENCE [LARGE SCALE GENOMIC DNA]</scope>
    <source>
        <strain evidence="2">cv. Hale</strain>
    </source>
</reference>
<dbReference type="InParanoid" id="B9SKN3"/>